<organism evidence="2 4">
    <name type="scientific">Candidatus Phytoplasma meliae</name>
    <dbReference type="NCBI Taxonomy" id="1848402"/>
    <lineage>
        <taxon>Bacteria</taxon>
        <taxon>Bacillati</taxon>
        <taxon>Mycoplasmatota</taxon>
        <taxon>Mollicutes</taxon>
        <taxon>Acholeplasmatales</taxon>
        <taxon>Acholeplasmataceae</taxon>
        <taxon>Candidatus Phytoplasma</taxon>
        <taxon>16SrXIII (Mexican periwinkle virescence group)</taxon>
    </lineage>
</organism>
<dbReference type="RefSeq" id="WP_203552045.1">
    <property type="nucleotide sequence ID" value="NZ_JACAOD020000002.1"/>
</dbReference>
<gene>
    <name evidence="2" type="ORF">CHTY_000840</name>
    <name evidence="3" type="ORF">CHTY_003140</name>
</gene>
<dbReference type="Proteomes" id="UP001195571">
    <property type="component" value="Unassembled WGS sequence"/>
</dbReference>
<evidence type="ECO:0000256" key="1">
    <source>
        <dbReference type="SAM" id="MobiDB-lite"/>
    </source>
</evidence>
<evidence type="ECO:0000313" key="3">
    <source>
        <dbReference type="EMBL" id="MBP5836210.1"/>
    </source>
</evidence>
<accession>A0ABS5CXS0</accession>
<dbReference type="EMBL" id="JACAOD020000002">
    <property type="protein sequence ID" value="MBP5835779.1"/>
    <property type="molecule type" value="Genomic_DNA"/>
</dbReference>
<keyword evidence="4" id="KW-1185">Reference proteome</keyword>
<protein>
    <submittedName>
        <fullName evidence="2">Uncharacterized protein</fullName>
    </submittedName>
</protein>
<dbReference type="EMBL" id="JACAOD020000015">
    <property type="protein sequence ID" value="MBP5836210.1"/>
    <property type="molecule type" value="Genomic_DNA"/>
</dbReference>
<comment type="caution">
    <text evidence="2">The sequence shown here is derived from an EMBL/GenBank/DDBJ whole genome shotgun (WGS) entry which is preliminary data.</text>
</comment>
<evidence type="ECO:0000313" key="2">
    <source>
        <dbReference type="EMBL" id="MBP5835779.1"/>
    </source>
</evidence>
<sequence length="165" mass="18991">MSELKNTSEIKKTNELKKTNEIKKTSEIKKIVFNGSEPRAKSLEKASHYVNALFRVNIWFNSVPSVNFADGEAPRWPIKNPPKDLLGVYIKGGEREPIDYFYTLSKLKKYAQERESGVEKMYIFSVKKKNKSSKVSKTPTVKKGRRTVKAKRKKTTKKGLFAKLF</sequence>
<evidence type="ECO:0000313" key="4">
    <source>
        <dbReference type="Proteomes" id="UP001195571"/>
    </source>
</evidence>
<feature type="region of interest" description="Disordered" evidence="1">
    <location>
        <begin position="131"/>
        <end position="152"/>
    </location>
</feature>
<name>A0ABS5CXS0_9MOLU</name>
<reference evidence="2 4" key="1">
    <citation type="submission" date="2021-04" db="EMBL/GenBank/DDBJ databases">
        <title>Genomic features of Candidatus Phytoplasma meliae isolate ChTYXIII (1SrXIII-G).</title>
        <authorList>
            <person name="Fernandez F.D."/>
            <person name="Conci L.R."/>
        </authorList>
    </citation>
    <scope>NUCLEOTIDE SEQUENCE [LARGE SCALE GENOMIC DNA]</scope>
    <source>
        <strain evidence="2">ChTYXIII-Mo</strain>
    </source>
</reference>
<proteinExistence type="predicted"/>